<sequence>MSRFRALWQASLNATKKALTSNLDDLMPPSERYIFNFNSKEELKRWHLYSDSEYGAATIMSDAGLSSASLEIADVGNGLSGVFSGNLSLDVAEGSKWNITRSGFCGMRSKKFAGFIDLDSYDTIALKLRGDGRCYISTIYTENWVNSPGQQEDNSWQAFIFVPKDNWYIKKASFIYLNLLFGIIPLAHYLPTWRGNVIDAELEMNPSRVVGMSLSVNAEGGVPGARSGPGDFRVEIDWIKALRTQ</sequence>
<dbReference type="Pfam" id="PF08547">
    <property type="entry name" value="CIA30"/>
    <property type="match status" value="1"/>
</dbReference>
<dbReference type="InterPro" id="IPR013857">
    <property type="entry name" value="NADH-UbQ_OxRdtase-assoc_prot30"/>
</dbReference>
<keyword evidence="4" id="KW-0143">Chaperone</keyword>
<proteinExistence type="inferred from homology"/>
<keyword evidence="3" id="KW-0496">Mitochondrion</keyword>
<feature type="domain" description="NADH:ubiquinone oxidoreductase intermediate-associated protein 30" evidence="5">
    <location>
        <begin position="35"/>
        <end position="236"/>
    </location>
</feature>
<evidence type="ECO:0000256" key="1">
    <source>
        <dbReference type="ARBA" id="ARBA00004173"/>
    </source>
</evidence>
<evidence type="ECO:0000313" key="6">
    <source>
        <dbReference type="EMBL" id="KAH7547031.1"/>
    </source>
</evidence>
<evidence type="ECO:0000256" key="3">
    <source>
        <dbReference type="ARBA" id="ARBA00023128"/>
    </source>
</evidence>
<evidence type="ECO:0000256" key="4">
    <source>
        <dbReference type="ARBA" id="ARBA00023186"/>
    </source>
</evidence>
<evidence type="ECO:0000259" key="5">
    <source>
        <dbReference type="Pfam" id="PF08547"/>
    </source>
</evidence>
<evidence type="ECO:0000256" key="2">
    <source>
        <dbReference type="ARBA" id="ARBA00007884"/>
    </source>
</evidence>
<dbReference type="InterPro" id="IPR008979">
    <property type="entry name" value="Galactose-bd-like_sf"/>
</dbReference>
<dbReference type="GO" id="GO:0005739">
    <property type="term" value="C:mitochondrion"/>
    <property type="evidence" value="ECO:0007669"/>
    <property type="project" value="UniProtKB-SubCell"/>
</dbReference>
<reference evidence="6" key="1">
    <citation type="journal article" date="2021" name="Front. Plant Sci.">
        <title>Chromosome-Scale Genome Assembly for Chinese Sour Jujube and Insights Into Its Genome Evolution and Domestication Signature.</title>
        <authorList>
            <person name="Shen L.-Y."/>
            <person name="Luo H."/>
            <person name="Wang X.-L."/>
            <person name="Wang X.-M."/>
            <person name="Qiu X.-J."/>
            <person name="Liu H."/>
            <person name="Zhou S.-S."/>
            <person name="Jia K.-H."/>
            <person name="Nie S."/>
            <person name="Bao Y.-T."/>
            <person name="Zhang R.-G."/>
            <person name="Yun Q.-Z."/>
            <person name="Chai Y.-H."/>
            <person name="Lu J.-Y."/>
            <person name="Li Y."/>
            <person name="Zhao S.-W."/>
            <person name="Mao J.-F."/>
            <person name="Jia S.-G."/>
            <person name="Mao Y.-M."/>
        </authorList>
    </citation>
    <scope>NUCLEOTIDE SEQUENCE</scope>
    <source>
        <strain evidence="6">AT0</strain>
        <tissue evidence="6">Leaf</tissue>
    </source>
</reference>
<comment type="caution">
    <text evidence="6">The sequence shown here is derived from an EMBL/GenBank/DDBJ whole genome shotgun (WGS) entry which is preliminary data.</text>
</comment>
<dbReference type="GO" id="GO:0006120">
    <property type="term" value="P:mitochondrial electron transport, NADH to ubiquinone"/>
    <property type="evidence" value="ECO:0007669"/>
    <property type="project" value="TreeGrafter"/>
</dbReference>
<gene>
    <name evidence="6" type="ORF">FEM48_Zijuj01G0263800</name>
</gene>
<dbReference type="GO" id="GO:0051082">
    <property type="term" value="F:unfolded protein binding"/>
    <property type="evidence" value="ECO:0007669"/>
    <property type="project" value="TreeGrafter"/>
</dbReference>
<dbReference type="PANTHER" id="PTHR13194">
    <property type="entry name" value="COMPLEX I INTERMEDIATE-ASSOCIATED PROTEIN 30"/>
    <property type="match status" value="1"/>
</dbReference>
<dbReference type="InterPro" id="IPR039131">
    <property type="entry name" value="NDUFAF1"/>
</dbReference>
<comment type="similarity">
    <text evidence="2">Belongs to the CIA30 family.</text>
</comment>
<name>A0A978W4Z7_ZIZJJ</name>
<evidence type="ECO:0000313" key="7">
    <source>
        <dbReference type="Proteomes" id="UP000813462"/>
    </source>
</evidence>
<accession>A0A978W4Z7</accession>
<comment type="subcellular location">
    <subcellularLocation>
        <location evidence="1">Mitochondrion</location>
    </subcellularLocation>
</comment>
<dbReference type="GO" id="GO:0032981">
    <property type="term" value="P:mitochondrial respiratory chain complex I assembly"/>
    <property type="evidence" value="ECO:0007669"/>
    <property type="project" value="TreeGrafter"/>
</dbReference>
<dbReference type="EMBL" id="JAEACU010000001">
    <property type="protein sequence ID" value="KAH7547031.1"/>
    <property type="molecule type" value="Genomic_DNA"/>
</dbReference>
<dbReference type="PANTHER" id="PTHR13194:SF18">
    <property type="entry name" value="COMPLEX I INTERMEDIATE-ASSOCIATED PROTEIN 30, MITOCHONDRIAL"/>
    <property type="match status" value="1"/>
</dbReference>
<organism evidence="6 7">
    <name type="scientific">Ziziphus jujuba var. spinosa</name>
    <dbReference type="NCBI Taxonomy" id="714518"/>
    <lineage>
        <taxon>Eukaryota</taxon>
        <taxon>Viridiplantae</taxon>
        <taxon>Streptophyta</taxon>
        <taxon>Embryophyta</taxon>
        <taxon>Tracheophyta</taxon>
        <taxon>Spermatophyta</taxon>
        <taxon>Magnoliopsida</taxon>
        <taxon>eudicotyledons</taxon>
        <taxon>Gunneridae</taxon>
        <taxon>Pentapetalae</taxon>
        <taxon>rosids</taxon>
        <taxon>fabids</taxon>
        <taxon>Rosales</taxon>
        <taxon>Rhamnaceae</taxon>
        <taxon>Paliureae</taxon>
        <taxon>Ziziphus</taxon>
    </lineage>
</organism>
<dbReference type="SUPFAM" id="SSF49785">
    <property type="entry name" value="Galactose-binding domain-like"/>
    <property type="match status" value="1"/>
</dbReference>
<dbReference type="Proteomes" id="UP000813462">
    <property type="component" value="Unassembled WGS sequence"/>
</dbReference>
<dbReference type="AlphaFoldDB" id="A0A978W4Z7"/>
<protein>
    <recommendedName>
        <fullName evidence="5">NADH:ubiquinone oxidoreductase intermediate-associated protein 30 domain-containing protein</fullName>
    </recommendedName>
</protein>